<reference evidence="3" key="1">
    <citation type="submission" date="2021-01" db="EMBL/GenBank/DDBJ databases">
        <title>Caligus Genome Assembly.</title>
        <authorList>
            <person name="Gallardo-Escarate C."/>
        </authorList>
    </citation>
    <scope>NUCLEOTIDE SEQUENCE [LARGE SCALE GENOMIC DNA]</scope>
</reference>
<keyword evidence="3" id="KW-1185">Reference proteome</keyword>
<dbReference type="EMBL" id="CP045892">
    <property type="protein sequence ID" value="QQP52517.1"/>
    <property type="molecule type" value="Genomic_DNA"/>
</dbReference>
<name>A0A7T8KF28_CALRO</name>
<dbReference type="Proteomes" id="UP000595437">
    <property type="component" value="Chromosome 5"/>
</dbReference>
<organism evidence="2 3">
    <name type="scientific">Caligus rogercresseyi</name>
    <name type="common">Sea louse</name>
    <dbReference type="NCBI Taxonomy" id="217165"/>
    <lineage>
        <taxon>Eukaryota</taxon>
        <taxon>Metazoa</taxon>
        <taxon>Ecdysozoa</taxon>
        <taxon>Arthropoda</taxon>
        <taxon>Crustacea</taxon>
        <taxon>Multicrustacea</taxon>
        <taxon>Hexanauplia</taxon>
        <taxon>Copepoda</taxon>
        <taxon>Siphonostomatoida</taxon>
        <taxon>Caligidae</taxon>
        <taxon>Caligus</taxon>
    </lineage>
</organism>
<sequence length="111" mass="12723">MPLRQQRLSCRDRSAFLSIASWTWQPHSLSTRRFQSMPQAKAPSRIRNTYASTTTVSEPKPRSASRQTFANLSWLQKTQLPPAYNNPIAGGQHKQYRSSTPRTGFQFTLHC</sequence>
<accession>A0A7T8KF28</accession>
<dbReference type="AlphaFoldDB" id="A0A7T8KF28"/>
<evidence type="ECO:0000313" key="2">
    <source>
        <dbReference type="EMBL" id="QQP54752.1"/>
    </source>
</evidence>
<gene>
    <name evidence="1" type="ORF">FKW44_004692</name>
    <name evidence="2" type="ORF">FKW44_007684</name>
</gene>
<protein>
    <submittedName>
        <fullName evidence="2">Uncharacterized protein</fullName>
    </submittedName>
</protein>
<proteinExistence type="predicted"/>
<evidence type="ECO:0000313" key="3">
    <source>
        <dbReference type="Proteomes" id="UP000595437"/>
    </source>
</evidence>
<reference evidence="2" key="2">
    <citation type="journal article" name="Sci. Data">
        <title>Chromosome-scale genome assembly of the sea louse Caligus rogercresseyi by SMRT sequencing and Hi-C analysis.</title>
        <authorList>
            <person name="Gallardo-Escarate C."/>
            <person name="Valenzuela-Munoz V."/>
            <person name="Nunez-Acuna G."/>
            <person name="Valenzuela-Miranda D."/>
            <person name="Goncalves A.T."/>
            <person name="Escobar-Sepulveda H."/>
            <person name="Liachko I."/>
            <person name="Nelson B."/>
            <person name="Roberts S."/>
            <person name="Warren W."/>
        </authorList>
    </citation>
    <scope>NUCLEOTIDE SEQUENCE</scope>
    <source>
        <tissue evidence="2">Whole tissue</tissue>
    </source>
</reference>
<dbReference type="EMBL" id="CP045894">
    <property type="protein sequence ID" value="QQP54752.1"/>
    <property type="molecule type" value="Genomic_DNA"/>
</dbReference>
<evidence type="ECO:0000313" key="1">
    <source>
        <dbReference type="EMBL" id="QQP52517.1"/>
    </source>
</evidence>
<dbReference type="Proteomes" id="UP000595437">
    <property type="component" value="Chromosome 3"/>
</dbReference>